<comment type="similarity">
    <text evidence="6">Belongs to the class I-like SAM-binding methyltransferase superfamily. Cation-dependent O-methyltransferase family.</text>
</comment>
<dbReference type="Proteomes" id="UP001521116">
    <property type="component" value="Unassembled WGS sequence"/>
</dbReference>
<protein>
    <recommendedName>
        <fullName evidence="1">catechol O-methyltransferase</fullName>
        <ecNumber evidence="1">2.1.1.6</ecNumber>
    </recommendedName>
</protein>
<dbReference type="PROSITE" id="PS51682">
    <property type="entry name" value="SAM_OMT_I"/>
    <property type="match status" value="1"/>
</dbReference>
<organism evidence="8 9">
    <name type="scientific">Neofusicoccum ribis</name>
    <dbReference type="NCBI Taxonomy" id="45134"/>
    <lineage>
        <taxon>Eukaryota</taxon>
        <taxon>Fungi</taxon>
        <taxon>Dikarya</taxon>
        <taxon>Ascomycota</taxon>
        <taxon>Pezizomycotina</taxon>
        <taxon>Dothideomycetes</taxon>
        <taxon>Dothideomycetes incertae sedis</taxon>
        <taxon>Botryosphaeriales</taxon>
        <taxon>Botryosphaeriaceae</taxon>
        <taxon>Neofusicoccum</taxon>
    </lineage>
</organism>
<evidence type="ECO:0000256" key="4">
    <source>
        <dbReference type="ARBA" id="ARBA00022691"/>
    </source>
</evidence>
<comment type="caution">
    <text evidence="8">The sequence shown here is derived from an EMBL/GenBank/DDBJ whole genome shotgun (WGS) entry which is preliminary data.</text>
</comment>
<evidence type="ECO:0000256" key="5">
    <source>
        <dbReference type="ARBA" id="ARBA00022939"/>
    </source>
</evidence>
<dbReference type="PANTHER" id="PTHR43836:SF2">
    <property type="entry name" value="CATECHOL O-METHYLTRANSFERASE 1-RELATED"/>
    <property type="match status" value="1"/>
</dbReference>
<dbReference type="SUPFAM" id="SSF53335">
    <property type="entry name" value="S-adenosyl-L-methionine-dependent methyltransferases"/>
    <property type="match status" value="1"/>
</dbReference>
<dbReference type="EMBL" id="JAJVDC020000065">
    <property type="protein sequence ID" value="KAL1628092.1"/>
    <property type="molecule type" value="Genomic_DNA"/>
</dbReference>
<evidence type="ECO:0000313" key="9">
    <source>
        <dbReference type="Proteomes" id="UP001521116"/>
    </source>
</evidence>
<dbReference type="InterPro" id="IPR002935">
    <property type="entry name" value="SAM_O-MeTrfase"/>
</dbReference>
<dbReference type="EC" id="2.1.1.6" evidence="1"/>
<dbReference type="PANTHER" id="PTHR43836">
    <property type="entry name" value="CATECHOL O-METHYLTRANSFERASE 1-RELATED"/>
    <property type="match status" value="1"/>
</dbReference>
<evidence type="ECO:0000256" key="7">
    <source>
        <dbReference type="SAM" id="MobiDB-lite"/>
    </source>
</evidence>
<evidence type="ECO:0000256" key="3">
    <source>
        <dbReference type="ARBA" id="ARBA00022679"/>
    </source>
</evidence>
<accession>A0ABR3SRX5</accession>
<keyword evidence="3" id="KW-0808">Transferase</keyword>
<reference evidence="8 9" key="1">
    <citation type="submission" date="2024-02" db="EMBL/GenBank/DDBJ databases">
        <title>De novo assembly and annotation of 12 fungi associated with fruit tree decline syndrome in Ontario, Canada.</title>
        <authorList>
            <person name="Sulman M."/>
            <person name="Ellouze W."/>
            <person name="Ilyukhin E."/>
        </authorList>
    </citation>
    <scope>NUCLEOTIDE SEQUENCE [LARGE SCALE GENOMIC DNA]</scope>
    <source>
        <strain evidence="8 9">M1-105</strain>
    </source>
</reference>
<feature type="region of interest" description="Disordered" evidence="7">
    <location>
        <begin position="1"/>
        <end position="37"/>
    </location>
</feature>
<evidence type="ECO:0000256" key="2">
    <source>
        <dbReference type="ARBA" id="ARBA00022603"/>
    </source>
</evidence>
<sequence>MVATQADAKLPDENGTSVQSSSANAMPRQGVKSGRSDDWDKVDVSAVYQSGATEIALLNHIHALPSLRNNPRAICAAIDAYGATLPDPRCLMTLGADKSKFVTSLFSSAASPGPPAVFLEFGSYVGYSALALGGALRDLSPGRRVRFITFEKTPVMAAITSSLVELAGLKDVVEVHVGAADESLRRLVAEGSLRRGEVDFMLLDHWKDFYIPDLQACEGLGVLRKGSVVLADNIVTPGVPEYLAYVRRGVAERSEEGWRYRTETADFRMPYGGPEDKIAISTVV</sequence>
<dbReference type="Gene3D" id="3.40.50.150">
    <property type="entry name" value="Vaccinia Virus protein VP39"/>
    <property type="match status" value="1"/>
</dbReference>
<keyword evidence="2" id="KW-0489">Methyltransferase</keyword>
<keyword evidence="5" id="KW-0128">Catecholamine metabolism</keyword>
<feature type="compositionally biased region" description="Polar residues" evidence="7">
    <location>
        <begin position="14"/>
        <end position="24"/>
    </location>
</feature>
<dbReference type="Pfam" id="PF01596">
    <property type="entry name" value="Methyltransf_3"/>
    <property type="match status" value="1"/>
</dbReference>
<proteinExistence type="inferred from homology"/>
<keyword evidence="4" id="KW-0949">S-adenosyl-L-methionine</keyword>
<keyword evidence="9" id="KW-1185">Reference proteome</keyword>
<dbReference type="InterPro" id="IPR029063">
    <property type="entry name" value="SAM-dependent_MTases_sf"/>
</dbReference>
<evidence type="ECO:0000256" key="1">
    <source>
        <dbReference type="ARBA" id="ARBA00012880"/>
    </source>
</evidence>
<evidence type="ECO:0000256" key="6">
    <source>
        <dbReference type="ARBA" id="ARBA00023453"/>
    </source>
</evidence>
<gene>
    <name evidence="8" type="ORF">SLS56_006022</name>
</gene>
<name>A0ABR3SRX5_9PEZI</name>
<evidence type="ECO:0000313" key="8">
    <source>
        <dbReference type="EMBL" id="KAL1628092.1"/>
    </source>
</evidence>